<protein>
    <submittedName>
        <fullName evidence="4">Uncharacterized protein</fullName>
    </submittedName>
</protein>
<sequence>MKDEKMMVLSMLEEGKITSEEAVKLLEALEETESFIEYESIKENEEKFIDMDKTKEKLEELEKNLKEQGKKVEDFSADLGSKLSNAFSNLINKNNIIGFFGDYKTINAEIEKDISQMDSPIIQLKSINGGITLKNWKEEKILIKILYKYKHNNLSEDDKFYDLYEETNKIIFEPLYTNNVMMDLDVYLPDRYYEEINLNTSNGKIQVEDFNLEVLNCKTSNASISIRDIIAKGIDLSTKNGRINLKDISSPVLKTVTTNSNIMMEDIDSDNLITSTKNGRITLSDILANSISANTSNSSIEINDIDSKIVQLITSNGKIICRDLNNKKIGELKLSTSNSTIDVELGELRNMSYFDLETSIGNISLEIPDLVYKVNKQVNLGVKKIVAHSVDFSEGEDCFHLNASTSNGSIRIR</sequence>
<dbReference type="InterPro" id="IPR025164">
    <property type="entry name" value="Toastrack_DUF4097"/>
</dbReference>
<dbReference type="Pfam" id="PF13349">
    <property type="entry name" value="DUF4097"/>
    <property type="match status" value="1"/>
</dbReference>
<reference evidence="4 5" key="1">
    <citation type="submission" date="2016-11" db="EMBL/GenBank/DDBJ databases">
        <authorList>
            <person name="Manzoor S."/>
        </authorList>
    </citation>
    <scope>NUCLEOTIDE SEQUENCE [LARGE SCALE GENOMIC DNA]</scope>
    <source>
        <strain evidence="4">Clostridium ultunense strain Esp</strain>
    </source>
</reference>
<dbReference type="OrthoDB" id="2240743at2"/>
<evidence type="ECO:0000313" key="5">
    <source>
        <dbReference type="Proteomes" id="UP000245423"/>
    </source>
</evidence>
<dbReference type="Pfam" id="PF22746">
    <property type="entry name" value="SHOCT-like_DUF2089-C"/>
    <property type="match status" value="1"/>
</dbReference>
<accession>M1ZIJ8</accession>
<keyword evidence="1" id="KW-0175">Coiled coil</keyword>
<dbReference type="AlphaFoldDB" id="M1ZIJ8"/>
<dbReference type="Proteomes" id="UP000245423">
    <property type="component" value="Chromosome 1"/>
</dbReference>
<keyword evidence="5" id="KW-1185">Reference proteome</keyword>
<proteinExistence type="predicted"/>
<gene>
    <name evidence="4" type="ORF">CUESP1_0623</name>
</gene>
<feature type="coiled-coil region" evidence="1">
    <location>
        <begin position="41"/>
        <end position="78"/>
    </location>
</feature>
<dbReference type="RefSeq" id="WP_005588622.1">
    <property type="nucleotide sequence ID" value="NZ_LT669839.1"/>
</dbReference>
<organism evidence="4 5">
    <name type="scientific">[Clostridium] ultunense Esp</name>
    <dbReference type="NCBI Taxonomy" id="1288971"/>
    <lineage>
        <taxon>Bacteria</taxon>
        <taxon>Bacillati</taxon>
        <taxon>Bacillota</taxon>
        <taxon>Tissierellia</taxon>
        <taxon>Tissierellales</taxon>
        <taxon>Tepidimicrobiaceae</taxon>
        <taxon>Schnuerera</taxon>
    </lineage>
</organism>
<dbReference type="HOGENOM" id="CLU_637288_0_0_9"/>
<evidence type="ECO:0000256" key="1">
    <source>
        <dbReference type="SAM" id="Coils"/>
    </source>
</evidence>
<dbReference type="InterPro" id="IPR053959">
    <property type="entry name" value="YvlB/LiaX_N"/>
</dbReference>
<feature type="domain" description="DUF4097" evidence="2">
    <location>
        <begin position="171"/>
        <end position="264"/>
    </location>
</feature>
<evidence type="ECO:0000259" key="2">
    <source>
        <dbReference type="Pfam" id="PF13349"/>
    </source>
</evidence>
<evidence type="ECO:0000313" key="4">
    <source>
        <dbReference type="EMBL" id="SHD76007.1"/>
    </source>
</evidence>
<feature type="domain" description="YvlB/LiaX N-terminal" evidence="3">
    <location>
        <begin position="3"/>
        <end position="33"/>
    </location>
</feature>
<name>M1ZIJ8_9FIRM</name>
<evidence type="ECO:0000259" key="3">
    <source>
        <dbReference type="Pfam" id="PF22746"/>
    </source>
</evidence>
<dbReference type="EMBL" id="LT669839">
    <property type="protein sequence ID" value="SHD76007.1"/>
    <property type="molecule type" value="Genomic_DNA"/>
</dbReference>